<feature type="domain" description="C2H2-type" evidence="10">
    <location>
        <begin position="175"/>
        <end position="202"/>
    </location>
</feature>
<evidence type="ECO:0000313" key="12">
    <source>
        <dbReference type="Proteomes" id="UP001651158"/>
    </source>
</evidence>
<organism evidence="11 12">
    <name type="scientific">Taenia crassiceps</name>
    <dbReference type="NCBI Taxonomy" id="6207"/>
    <lineage>
        <taxon>Eukaryota</taxon>
        <taxon>Metazoa</taxon>
        <taxon>Spiralia</taxon>
        <taxon>Lophotrochozoa</taxon>
        <taxon>Platyhelminthes</taxon>
        <taxon>Cestoda</taxon>
        <taxon>Eucestoda</taxon>
        <taxon>Cyclophyllidea</taxon>
        <taxon>Taeniidae</taxon>
        <taxon>Taenia</taxon>
    </lineage>
</organism>
<dbReference type="InterPro" id="IPR013087">
    <property type="entry name" value="Znf_C2H2_type"/>
</dbReference>
<dbReference type="PANTHER" id="PTHR23235">
    <property type="entry name" value="KRUEPPEL-LIKE TRANSCRIPTION FACTOR"/>
    <property type="match status" value="1"/>
</dbReference>
<keyword evidence="4" id="KW-0862">Zinc</keyword>
<keyword evidence="12" id="KW-1185">Reference proteome</keyword>
<dbReference type="SMART" id="SM00355">
    <property type="entry name" value="ZnF_C2H2"/>
    <property type="match status" value="6"/>
</dbReference>
<keyword evidence="5 8" id="KW-0689">Ribosomal protein</keyword>
<keyword evidence="2" id="KW-0479">Metal-binding</keyword>
<evidence type="ECO:0000259" key="10">
    <source>
        <dbReference type="PROSITE" id="PS50157"/>
    </source>
</evidence>
<evidence type="ECO:0000256" key="9">
    <source>
        <dbReference type="SAM" id="MobiDB-lite"/>
    </source>
</evidence>
<feature type="domain" description="C2H2-type" evidence="10">
    <location>
        <begin position="231"/>
        <end position="258"/>
    </location>
</feature>
<dbReference type="EMBL" id="JAKROA010000019">
    <property type="protein sequence ID" value="KAL5103228.1"/>
    <property type="molecule type" value="Genomic_DNA"/>
</dbReference>
<dbReference type="Gene3D" id="3.10.450.80">
    <property type="match status" value="1"/>
</dbReference>
<dbReference type="InterPro" id="IPR000552">
    <property type="entry name" value="Ribosomal_eL44"/>
</dbReference>
<dbReference type="PROSITE" id="PS50157">
    <property type="entry name" value="ZINC_FINGER_C2H2_2"/>
    <property type="match status" value="6"/>
</dbReference>
<accession>A0ABR4Q0X1</accession>
<evidence type="ECO:0000256" key="1">
    <source>
        <dbReference type="ARBA" id="ARBA00009364"/>
    </source>
</evidence>
<comment type="caution">
    <text evidence="11">The sequence shown here is derived from an EMBL/GenBank/DDBJ whole genome shotgun (WGS) entry which is preliminary data.</text>
</comment>
<feature type="region of interest" description="Disordered" evidence="9">
    <location>
        <begin position="456"/>
        <end position="476"/>
    </location>
</feature>
<keyword evidence="6 8" id="KW-0687">Ribonucleoprotein</keyword>
<dbReference type="PROSITE" id="PS00028">
    <property type="entry name" value="ZINC_FINGER_C2H2_1"/>
    <property type="match status" value="5"/>
</dbReference>
<evidence type="ECO:0000256" key="5">
    <source>
        <dbReference type="ARBA" id="ARBA00022980"/>
    </source>
</evidence>
<feature type="domain" description="C2H2-type" evidence="10">
    <location>
        <begin position="259"/>
        <end position="286"/>
    </location>
</feature>
<protein>
    <recommendedName>
        <fullName evidence="10">C2H2-type domain-containing protein</fullName>
    </recommendedName>
</protein>
<sequence>MTESSQKAKTTKKIVLRLECTECKYKQQLRIKRCGISADAAVILDSLTLYIVTMDTSNELANAAKVDPDGYALDDDVDLTSITPMPKHVFLNTLPGHLAPFPTIPRSRYDTDRNQREFYGQESFLNAFITTHCRDHTSAPNVNDLTDSQQHQPSQPQKQQQQQSRRGPSAPLKRNQCDLCLRIFANSASLKQHMRLHRGEKPFKCRFCDKTSATMCNILTHERTHTRERPYKCSLCSADFSSSSNLKTHMRTHSGDRPFRCNLCDRRFVTSNALTTHLRAHWGLRLHPCPDCDRQFSTSSNLRVHHRTVHLGIKQYHCVVCGKAFATSSNLNAHSRQHPESAYLVKYTGPSSFCSSAQHSTNTTTVNAAEVESSGAAVVAVATTTTASAAAVAAEVEEGEEESGEEVRSMLVTPTGYNHAPTLLPVALSPGPVGPSRKFAKVTVYCPGDVEIAATATSSVSSSASHANTAKLAPDD</sequence>
<dbReference type="Proteomes" id="UP001651158">
    <property type="component" value="Unassembled WGS sequence"/>
</dbReference>
<evidence type="ECO:0000256" key="3">
    <source>
        <dbReference type="ARBA" id="ARBA00022771"/>
    </source>
</evidence>
<dbReference type="InterPro" id="IPR053708">
    <property type="entry name" value="Ribosomal_LSU_eL42"/>
</dbReference>
<feature type="domain" description="C2H2-type" evidence="10">
    <location>
        <begin position="203"/>
        <end position="230"/>
    </location>
</feature>
<gene>
    <name evidence="11" type="ORF">TcWFU_002889</name>
</gene>
<dbReference type="SUPFAM" id="SSF57829">
    <property type="entry name" value="Zn-binding ribosomal proteins"/>
    <property type="match status" value="1"/>
</dbReference>
<dbReference type="InterPro" id="IPR036236">
    <property type="entry name" value="Znf_C2H2_sf"/>
</dbReference>
<evidence type="ECO:0000256" key="4">
    <source>
        <dbReference type="ARBA" id="ARBA00022833"/>
    </source>
</evidence>
<evidence type="ECO:0000256" key="6">
    <source>
        <dbReference type="ARBA" id="ARBA00023274"/>
    </source>
</evidence>
<feature type="compositionally biased region" description="Low complexity" evidence="9">
    <location>
        <begin position="148"/>
        <end position="164"/>
    </location>
</feature>
<keyword evidence="3 7" id="KW-0863">Zinc-finger</keyword>
<feature type="domain" description="C2H2-type" evidence="10">
    <location>
        <begin position="287"/>
        <end position="315"/>
    </location>
</feature>
<evidence type="ECO:0000256" key="7">
    <source>
        <dbReference type="PROSITE-ProRule" id="PRU00042"/>
    </source>
</evidence>
<dbReference type="Pfam" id="PF00935">
    <property type="entry name" value="Ribosomal_L44"/>
    <property type="match status" value="1"/>
</dbReference>
<dbReference type="Pfam" id="PF13912">
    <property type="entry name" value="zf-C2H2_6"/>
    <property type="match status" value="1"/>
</dbReference>
<comment type="similarity">
    <text evidence="1 8">Belongs to the eukaryotic ribosomal protein eL42 family.</text>
</comment>
<evidence type="ECO:0000313" key="11">
    <source>
        <dbReference type="EMBL" id="KAL5103228.1"/>
    </source>
</evidence>
<dbReference type="PANTHER" id="PTHR23235:SF120">
    <property type="entry name" value="KRUPPEL-LIKE FACTOR 15"/>
    <property type="match status" value="1"/>
</dbReference>
<dbReference type="PROSITE" id="PS01172">
    <property type="entry name" value="RIBOSOMAL_L44E"/>
    <property type="match status" value="1"/>
</dbReference>
<dbReference type="Gene3D" id="3.30.160.60">
    <property type="entry name" value="Classic Zinc Finger"/>
    <property type="match status" value="6"/>
</dbReference>
<name>A0ABR4Q0X1_9CEST</name>
<dbReference type="Pfam" id="PF00096">
    <property type="entry name" value="zf-C2H2"/>
    <property type="match status" value="4"/>
</dbReference>
<feature type="region of interest" description="Disordered" evidence="9">
    <location>
        <begin position="139"/>
        <end position="171"/>
    </location>
</feature>
<feature type="compositionally biased region" description="Low complexity" evidence="9">
    <location>
        <begin position="456"/>
        <end position="470"/>
    </location>
</feature>
<evidence type="ECO:0000256" key="2">
    <source>
        <dbReference type="ARBA" id="ARBA00022723"/>
    </source>
</evidence>
<feature type="domain" description="C2H2-type" evidence="10">
    <location>
        <begin position="316"/>
        <end position="338"/>
    </location>
</feature>
<dbReference type="SUPFAM" id="SSF57667">
    <property type="entry name" value="beta-beta-alpha zinc fingers"/>
    <property type="match status" value="3"/>
</dbReference>
<reference evidence="11 12" key="1">
    <citation type="journal article" date="2022" name="Front. Cell. Infect. Microbiol.">
        <title>The Genomes of Two Strains of Taenia crassiceps the Animal Model for the Study of Human Cysticercosis.</title>
        <authorList>
            <person name="Bobes R.J."/>
            <person name="Estrada K."/>
            <person name="Rios-Valencia D.G."/>
            <person name="Calderon-Gallegos A."/>
            <person name="de la Torre P."/>
            <person name="Carrero J.C."/>
            <person name="Sanchez-Flores A."/>
            <person name="Laclette J.P."/>
        </authorList>
    </citation>
    <scope>NUCLEOTIDE SEQUENCE [LARGE SCALE GENOMIC DNA]</scope>
    <source>
        <strain evidence="11">WFUcys</strain>
    </source>
</reference>
<dbReference type="InterPro" id="IPR011332">
    <property type="entry name" value="Ribosomal_zn-bd"/>
</dbReference>
<evidence type="ECO:0000256" key="8">
    <source>
        <dbReference type="RuleBase" id="RU000666"/>
    </source>
</evidence>
<proteinExistence type="inferred from homology"/>